<feature type="domain" description="RNA polymerase sigma factor 70 region 4 type 2" evidence="7">
    <location>
        <begin position="119"/>
        <end position="172"/>
    </location>
</feature>
<dbReference type="GO" id="GO:0016987">
    <property type="term" value="F:sigma factor activity"/>
    <property type="evidence" value="ECO:0007669"/>
    <property type="project" value="UniProtKB-KW"/>
</dbReference>
<evidence type="ECO:0000259" key="7">
    <source>
        <dbReference type="Pfam" id="PF08281"/>
    </source>
</evidence>
<dbReference type="GO" id="GO:0006352">
    <property type="term" value="P:DNA-templated transcription initiation"/>
    <property type="evidence" value="ECO:0007669"/>
    <property type="project" value="InterPro"/>
</dbReference>
<keyword evidence="5" id="KW-0804">Transcription</keyword>
<dbReference type="Proteomes" id="UP000709437">
    <property type="component" value="Unassembled WGS sequence"/>
</dbReference>
<comment type="similarity">
    <text evidence="1">Belongs to the sigma-70 factor family. ECF subfamily.</text>
</comment>
<dbReference type="InterPro" id="IPR013324">
    <property type="entry name" value="RNA_pol_sigma_r3/r4-like"/>
</dbReference>
<name>A0A9Q2W3U3_9MICO</name>
<keyword evidence="4" id="KW-0238">DNA-binding</keyword>
<evidence type="ECO:0000256" key="2">
    <source>
        <dbReference type="ARBA" id="ARBA00023015"/>
    </source>
</evidence>
<evidence type="ECO:0000313" key="8">
    <source>
        <dbReference type="EMBL" id="MBT1541438.1"/>
    </source>
</evidence>
<evidence type="ECO:0000256" key="4">
    <source>
        <dbReference type="ARBA" id="ARBA00023125"/>
    </source>
</evidence>
<evidence type="ECO:0000313" key="9">
    <source>
        <dbReference type="Proteomes" id="UP000709437"/>
    </source>
</evidence>
<keyword evidence="3" id="KW-0731">Sigma factor</keyword>
<protein>
    <submittedName>
        <fullName evidence="8">Sigma-70 family RNA polymerase sigma factor</fullName>
    </submittedName>
</protein>
<dbReference type="InterPro" id="IPR013325">
    <property type="entry name" value="RNA_pol_sigma_r2"/>
</dbReference>
<dbReference type="PANTHER" id="PTHR43133:SF8">
    <property type="entry name" value="RNA POLYMERASE SIGMA FACTOR HI_1459-RELATED"/>
    <property type="match status" value="1"/>
</dbReference>
<dbReference type="AlphaFoldDB" id="A0A9Q2W3U3"/>
<evidence type="ECO:0000259" key="6">
    <source>
        <dbReference type="Pfam" id="PF04542"/>
    </source>
</evidence>
<dbReference type="InterPro" id="IPR007627">
    <property type="entry name" value="RNA_pol_sigma70_r2"/>
</dbReference>
<evidence type="ECO:0000256" key="3">
    <source>
        <dbReference type="ARBA" id="ARBA00023082"/>
    </source>
</evidence>
<dbReference type="Pfam" id="PF04542">
    <property type="entry name" value="Sigma70_r2"/>
    <property type="match status" value="1"/>
</dbReference>
<comment type="caution">
    <text evidence="8">The sequence shown here is derived from an EMBL/GenBank/DDBJ whole genome shotgun (WGS) entry which is preliminary data.</text>
</comment>
<evidence type="ECO:0000256" key="1">
    <source>
        <dbReference type="ARBA" id="ARBA00010641"/>
    </source>
</evidence>
<accession>A0A9Q2W3U3</accession>
<reference evidence="8" key="1">
    <citation type="submission" date="2021-05" db="EMBL/GenBank/DDBJ databases">
        <title>Whole genome sequence of Curtobacterium flaccumfaciens pv. flaccumfaciens strain CFBP 3417.</title>
        <authorList>
            <person name="Osdaghi E."/>
            <person name="Taghouti G."/>
            <person name="Portier P."/>
            <person name="Fazliarab A."/>
            <person name="Taghavi S.M."/>
            <person name="Briand M."/>
            <person name="Le-Saux M."/>
            <person name="Jacques M.-A."/>
        </authorList>
    </citation>
    <scope>NUCLEOTIDE SEQUENCE</scope>
    <source>
        <strain evidence="8">CFBP 3417</strain>
    </source>
</reference>
<proteinExistence type="inferred from homology"/>
<sequence>MKDEQDDGPLWTRAVRDDGAAFAALFDRHRPRIYRRALSLTENSHDAEDITAAAFYELWRKRKSVTLVAGSVAPWLLVTTVNLTQNHRRAAARYRKLLDALPRDDPHAPATDAEDLEARERLRTTIRGLAPQDAALLVLTGVEEMPVWQAAQAVGLKPPAARVRLHRMRQRLQRDLHDLRPSVRNAPEGTY</sequence>
<dbReference type="EMBL" id="JAHEWX010000006">
    <property type="protein sequence ID" value="MBT1541438.1"/>
    <property type="molecule type" value="Genomic_DNA"/>
</dbReference>
<dbReference type="InterPro" id="IPR013249">
    <property type="entry name" value="RNA_pol_sigma70_r4_t2"/>
</dbReference>
<dbReference type="InterPro" id="IPR036388">
    <property type="entry name" value="WH-like_DNA-bd_sf"/>
</dbReference>
<gene>
    <name evidence="8" type="ORF">KK103_06655</name>
</gene>
<organism evidence="8 9">
    <name type="scientific">Curtobacterium flaccumfaciens pv. flaccumfaciens</name>
    <dbReference type="NCBI Taxonomy" id="138532"/>
    <lineage>
        <taxon>Bacteria</taxon>
        <taxon>Bacillati</taxon>
        <taxon>Actinomycetota</taxon>
        <taxon>Actinomycetes</taxon>
        <taxon>Micrococcales</taxon>
        <taxon>Microbacteriaceae</taxon>
        <taxon>Curtobacterium</taxon>
    </lineage>
</organism>
<keyword evidence="2" id="KW-0805">Transcription regulation</keyword>
<dbReference type="Gene3D" id="1.10.1740.10">
    <property type="match status" value="1"/>
</dbReference>
<dbReference type="GeneID" id="99621894"/>
<feature type="domain" description="RNA polymerase sigma-70 region 2" evidence="6">
    <location>
        <begin position="25"/>
        <end position="93"/>
    </location>
</feature>
<dbReference type="GO" id="GO:0003677">
    <property type="term" value="F:DNA binding"/>
    <property type="evidence" value="ECO:0007669"/>
    <property type="project" value="UniProtKB-KW"/>
</dbReference>
<dbReference type="SUPFAM" id="SSF88659">
    <property type="entry name" value="Sigma3 and sigma4 domains of RNA polymerase sigma factors"/>
    <property type="match status" value="1"/>
</dbReference>
<dbReference type="RefSeq" id="WP_056072533.1">
    <property type="nucleotide sequence ID" value="NZ_CP045852.1"/>
</dbReference>
<dbReference type="InterPro" id="IPR014284">
    <property type="entry name" value="RNA_pol_sigma-70_dom"/>
</dbReference>
<dbReference type="InterPro" id="IPR039425">
    <property type="entry name" value="RNA_pol_sigma-70-like"/>
</dbReference>
<dbReference type="Pfam" id="PF08281">
    <property type="entry name" value="Sigma70_r4_2"/>
    <property type="match status" value="1"/>
</dbReference>
<dbReference type="PANTHER" id="PTHR43133">
    <property type="entry name" value="RNA POLYMERASE ECF-TYPE SIGMA FACTO"/>
    <property type="match status" value="1"/>
</dbReference>
<dbReference type="SUPFAM" id="SSF88946">
    <property type="entry name" value="Sigma2 domain of RNA polymerase sigma factors"/>
    <property type="match status" value="1"/>
</dbReference>
<dbReference type="NCBIfam" id="TIGR02937">
    <property type="entry name" value="sigma70-ECF"/>
    <property type="match status" value="1"/>
</dbReference>
<dbReference type="Gene3D" id="1.10.10.10">
    <property type="entry name" value="Winged helix-like DNA-binding domain superfamily/Winged helix DNA-binding domain"/>
    <property type="match status" value="1"/>
</dbReference>
<evidence type="ECO:0000256" key="5">
    <source>
        <dbReference type="ARBA" id="ARBA00023163"/>
    </source>
</evidence>